<feature type="region of interest" description="Disordered" evidence="3">
    <location>
        <begin position="172"/>
        <end position="233"/>
    </location>
</feature>
<dbReference type="PANTHER" id="PTHR12902:SF33">
    <property type="entry name" value="PROTEIN SCAR3"/>
    <property type="match status" value="1"/>
</dbReference>
<proteinExistence type="inferred from homology"/>
<dbReference type="GO" id="GO:0071933">
    <property type="term" value="F:Arp2/3 complex binding"/>
    <property type="evidence" value="ECO:0007669"/>
    <property type="project" value="TreeGrafter"/>
</dbReference>
<dbReference type="GO" id="GO:2000601">
    <property type="term" value="P:positive regulation of Arp2/3 complex-mediated actin nucleation"/>
    <property type="evidence" value="ECO:0007669"/>
    <property type="project" value="TreeGrafter"/>
</dbReference>
<accession>A0A8K0HGC2</accession>
<evidence type="ECO:0000256" key="1">
    <source>
        <dbReference type="ARBA" id="ARBA00006993"/>
    </source>
</evidence>
<feature type="compositionally biased region" description="Polar residues" evidence="3">
    <location>
        <begin position="631"/>
        <end position="648"/>
    </location>
</feature>
<keyword evidence="2" id="KW-0009">Actin-binding</keyword>
<dbReference type="PANTHER" id="PTHR12902">
    <property type="entry name" value="WASP-1"/>
    <property type="match status" value="1"/>
</dbReference>
<feature type="region of interest" description="Disordered" evidence="3">
    <location>
        <begin position="749"/>
        <end position="785"/>
    </location>
</feature>
<keyword evidence="5" id="KW-1185">Reference proteome</keyword>
<feature type="region of interest" description="Disordered" evidence="3">
    <location>
        <begin position="683"/>
        <end position="717"/>
    </location>
</feature>
<feature type="region of interest" description="Disordered" evidence="3">
    <location>
        <begin position="630"/>
        <end position="652"/>
    </location>
</feature>
<protein>
    <recommendedName>
        <fullName evidence="2">Protein SCAR</fullName>
    </recommendedName>
    <alternativeName>
        <fullName evidence="2">Protein WAVE</fullName>
    </alternativeName>
</protein>
<dbReference type="Proteomes" id="UP000796880">
    <property type="component" value="Unassembled WGS sequence"/>
</dbReference>
<name>A0A8K0HGC2_9ROSA</name>
<dbReference type="GO" id="GO:0005856">
    <property type="term" value="C:cytoskeleton"/>
    <property type="evidence" value="ECO:0007669"/>
    <property type="project" value="UniProtKB-SubCell"/>
</dbReference>
<evidence type="ECO:0000256" key="2">
    <source>
        <dbReference type="RuleBase" id="RU367034"/>
    </source>
</evidence>
<dbReference type="GO" id="GO:0030036">
    <property type="term" value="P:actin cytoskeleton organization"/>
    <property type="evidence" value="ECO:0007669"/>
    <property type="project" value="UniProtKB-UniRule"/>
</dbReference>
<sequence length="1222" mass="134258">MPLVRFQVRNEYGLGQPELYKEANKEDPKAVLDGVAVSGLVGILRQLGDLAEFAAEVFHGLQEQVMTTASRSHKLMIRVQHIEAALPPLEKVVLAQTSHIHFAYTAGSEWHPRIRNERNHFIYNDLPRFIMDSYEECRDPPRLHVLDKFDSGGRGSCLKRYSDPTFFKRASATSDEPNVEKVQRDRKARRTKKKRSSKRNGDVSRGASISNTRNCSTQFISPSADGRSSPSHTASTVDMALKYDLGDQSNSFDSRTESGYIECVFHPSSSVQADEQESKEMPSSKLVHHNDTLDSVLPDDDIGFVDDSFPRSSLQEPVTSGSSGVTWDEKAEIVEPNGQEGGVDKTPNMLLYKSDTDTHRGGETPDMLMDKSEMDAHGREVTPDMLMYMSEIDALGRGETPNILMYKTDIDAHGGEAGNFRIGDQMEVHLGAGDEIIPESISSRNQINDIESETDNYMDALNTIESESENDLDCQTKQQVEQSAFNLNNEGNDGMHELSMQCKDHNPPTFESQTTSYISSDKEITSDLLNSVSSESAACEQMPVSEMSLNKEVPSDLSNSLNSESQHNELMFQLAGETSNSDCSVGSDRIDDIHDGSKLESVTTGDSVKLESVTGDNVQLASVVGDDPNLESVTVDLSSSASKTTDIQDPSGHKVVSSFCESQESSADVSSSHSVKIWTNGGLLGLEPSKPPDFSMSRATTQDSLNKSKDETNGPLNDTYMLHSVGNGRKINILAENMVQAEKDSSSKCYTSCQDDQENSTTKIPHGISPPSLDAKNGDFGDPNLHNGYSHVNSKDLKETHVVKLATVLPVAPDINSTSTEASKENDESSSLVFGLSRRLLSNGFGRKFSHINDNKIEPASSVTSVLEQRSEPHRLPERAFEEQFGFGSALDLLTSSPPLEHMKISFHPVDSFENSKLKLKFSDGSQSHESIRDMFPSFQLIPEPAIPVDEFDSDSDDDTFCRSSPYMSDDCLSHHSDSNSEQWESRETPERKDHEIYDALCGISSTECTSNSMEIGRIKQATSGNGVEASISDSVLDLPNFDAVTSALQQETKDDSDPKNYLDLRPGVTPAPPPLPPVQWCVLKPHLDVTEGKQDVASESFEHAFGAKVLGSSTFQQPKLAPAKQQQTNEEPIAFKPKCKDAHKKEANQALNDKGMDDKGDFLQQIRAKSFNLRRTVAEKPRSTPGPAANVKVTAILEKANAIRQAVGSDDGEDDDKWSDT</sequence>
<dbReference type="Gene3D" id="1.20.5.340">
    <property type="match status" value="1"/>
</dbReference>
<comment type="subcellular location">
    <subcellularLocation>
        <location evidence="2">Cytoplasm</location>
        <location evidence="2">Cytoskeleton</location>
    </subcellularLocation>
</comment>
<evidence type="ECO:0000313" key="5">
    <source>
        <dbReference type="Proteomes" id="UP000796880"/>
    </source>
</evidence>
<keyword evidence="2" id="KW-0206">Cytoskeleton</keyword>
<dbReference type="InterPro" id="IPR028288">
    <property type="entry name" value="SCAR/WAVE_fam"/>
</dbReference>
<dbReference type="EMBL" id="VOIH02000003">
    <property type="protein sequence ID" value="KAF3452112.1"/>
    <property type="molecule type" value="Genomic_DNA"/>
</dbReference>
<comment type="caution">
    <text evidence="4">The sequence shown here is derived from an EMBL/GenBank/DDBJ whole genome shotgun (WGS) entry which is preliminary data.</text>
</comment>
<feature type="compositionally biased region" description="Basic residues" evidence="3">
    <location>
        <begin position="186"/>
        <end position="198"/>
    </location>
</feature>
<feature type="compositionally biased region" description="Polar residues" evidence="3">
    <location>
        <begin position="749"/>
        <end position="763"/>
    </location>
</feature>
<dbReference type="Gene3D" id="6.10.280.150">
    <property type="match status" value="2"/>
</dbReference>
<feature type="compositionally biased region" description="Polar residues" evidence="3">
    <location>
        <begin position="207"/>
        <end position="233"/>
    </location>
</feature>
<comment type="similarity">
    <text evidence="1 2">Belongs to the SCAR/WAVE family.</text>
</comment>
<dbReference type="AlphaFoldDB" id="A0A8K0HGC2"/>
<feature type="region of interest" description="Disordered" evidence="3">
    <location>
        <begin position="972"/>
        <end position="992"/>
    </location>
</feature>
<gene>
    <name evidence="4" type="ORF">FNV43_RR08209</name>
</gene>
<reference evidence="4" key="1">
    <citation type="submission" date="2020-03" db="EMBL/GenBank/DDBJ databases">
        <title>A high-quality chromosome-level genome assembly of a woody plant with both climbing and erect habits, Rhamnella rubrinervis.</title>
        <authorList>
            <person name="Lu Z."/>
            <person name="Yang Y."/>
            <person name="Zhu X."/>
            <person name="Sun Y."/>
        </authorList>
    </citation>
    <scope>NUCLEOTIDE SEQUENCE</scope>
    <source>
        <strain evidence="4">BYM</strain>
        <tissue evidence="4">Leaf</tissue>
    </source>
</reference>
<dbReference type="GO" id="GO:0034237">
    <property type="term" value="F:protein kinase A regulatory subunit binding"/>
    <property type="evidence" value="ECO:0007669"/>
    <property type="project" value="TreeGrafter"/>
</dbReference>
<dbReference type="OrthoDB" id="753427at2759"/>
<dbReference type="GO" id="GO:0003779">
    <property type="term" value="F:actin binding"/>
    <property type="evidence" value="ECO:0007669"/>
    <property type="project" value="UniProtKB-UniRule"/>
</dbReference>
<evidence type="ECO:0000313" key="4">
    <source>
        <dbReference type="EMBL" id="KAF3452112.1"/>
    </source>
</evidence>
<evidence type="ECO:0000256" key="3">
    <source>
        <dbReference type="SAM" id="MobiDB-lite"/>
    </source>
</evidence>
<comment type="function">
    <text evidence="2">Involved in regulation of actin and microtubule organization. Part of a WAVE complex that activates the Arp2/3 complex.</text>
</comment>
<keyword evidence="2" id="KW-0963">Cytoplasm</keyword>
<organism evidence="4 5">
    <name type="scientific">Rhamnella rubrinervis</name>
    <dbReference type="NCBI Taxonomy" id="2594499"/>
    <lineage>
        <taxon>Eukaryota</taxon>
        <taxon>Viridiplantae</taxon>
        <taxon>Streptophyta</taxon>
        <taxon>Embryophyta</taxon>
        <taxon>Tracheophyta</taxon>
        <taxon>Spermatophyta</taxon>
        <taxon>Magnoliopsida</taxon>
        <taxon>eudicotyledons</taxon>
        <taxon>Gunneridae</taxon>
        <taxon>Pentapetalae</taxon>
        <taxon>rosids</taxon>
        <taxon>fabids</taxon>
        <taxon>Rosales</taxon>
        <taxon>Rhamnaceae</taxon>
        <taxon>rhamnoid group</taxon>
        <taxon>Rhamneae</taxon>
        <taxon>Rhamnella</taxon>
    </lineage>
</organism>